<dbReference type="STRING" id="582515.KR51_00026820"/>
<dbReference type="PANTHER" id="PTHR33217:SF9">
    <property type="entry name" value="MUTATOR FAMILY TRANSPOSASE"/>
    <property type="match status" value="1"/>
</dbReference>
<keyword evidence="6" id="KW-0814">Transposable element</keyword>
<dbReference type="EMBL" id="ASSJ01000070">
    <property type="protein sequence ID" value="ERN40696.1"/>
    <property type="molecule type" value="Genomic_DNA"/>
</dbReference>
<comment type="function">
    <text evidence="1 6">Required for the transposition of the insertion element.</text>
</comment>
<evidence type="ECO:0000313" key="8">
    <source>
        <dbReference type="Proteomes" id="UP000016960"/>
    </source>
</evidence>
<evidence type="ECO:0000313" key="7">
    <source>
        <dbReference type="EMBL" id="ERN40696.1"/>
    </source>
</evidence>
<dbReference type="PROSITE" id="PS01007">
    <property type="entry name" value="TRANSPOSASE_MUTATOR"/>
    <property type="match status" value="1"/>
</dbReference>
<evidence type="ECO:0000256" key="2">
    <source>
        <dbReference type="ARBA" id="ARBA00010961"/>
    </source>
</evidence>
<dbReference type="PATRIC" id="fig|582515.4.peg.3011"/>
<keyword evidence="3 6" id="KW-0815">Transposition</keyword>
<name>U5DGH3_9CHRO</name>
<dbReference type="PANTHER" id="PTHR33217">
    <property type="entry name" value="TRANSPOSASE FOR INSERTION SEQUENCE ELEMENT IS1081"/>
    <property type="match status" value="1"/>
</dbReference>
<organism evidence="7 8">
    <name type="scientific">Rubidibacter lacunae KORDI 51-2</name>
    <dbReference type="NCBI Taxonomy" id="582515"/>
    <lineage>
        <taxon>Bacteria</taxon>
        <taxon>Bacillati</taxon>
        <taxon>Cyanobacteriota</taxon>
        <taxon>Cyanophyceae</taxon>
        <taxon>Oscillatoriophycideae</taxon>
        <taxon>Chroococcales</taxon>
        <taxon>Aphanothecaceae</taxon>
        <taxon>Rubidibacter</taxon>
    </lineage>
</organism>
<evidence type="ECO:0000256" key="1">
    <source>
        <dbReference type="ARBA" id="ARBA00002190"/>
    </source>
</evidence>
<comment type="caution">
    <text evidence="7">The sequence shown here is derived from an EMBL/GenBank/DDBJ whole genome shotgun (WGS) entry which is preliminary data.</text>
</comment>
<keyword evidence="5 6" id="KW-0233">DNA recombination</keyword>
<dbReference type="GO" id="GO:0004803">
    <property type="term" value="F:transposase activity"/>
    <property type="evidence" value="ECO:0007669"/>
    <property type="project" value="UniProtKB-UniRule"/>
</dbReference>
<dbReference type="AlphaFoldDB" id="U5DGH3"/>
<sequence>MNDDNLISLPTPETTESFSDALSDLIRRGARQIIAQAVEAELEDFLAQYRDRRDEQGRQVVVRNGHLPERTITTGVGEVEIQVPKVRDRSGSGIKFTSALLPPYLKRARRIEDLLPWLYLKGVSSGDFCEALSSLLGSDTTGLSAATIGRLKAKWSAEHQRWQQRSLRQQHYVYIWADGIYFNIRAGERQCMLVIIGVTGQGHKELLALEAGYRESELSWKSLLLRLKDQGLTQAPHLAIGDGALGFWKALPQVFPTTKKQRCWVHKTANVLNKLPKRQQSEAKRAVWEIYRANSKTEADQAFNRFIATYEAKYPEATQCLAKDRDVLLTFFDFPAEHWAHIRTTNPIESTFATVRLRTDKTRGCVSKETILALVFKLVESAQKSWLRIRGFKHLADVIEGVPFKDGCRVDDNTDVTQMQAAA</sequence>
<dbReference type="NCBIfam" id="NF033543">
    <property type="entry name" value="transpos_IS256"/>
    <property type="match status" value="1"/>
</dbReference>
<evidence type="ECO:0000256" key="6">
    <source>
        <dbReference type="RuleBase" id="RU365089"/>
    </source>
</evidence>
<protein>
    <recommendedName>
        <fullName evidence="6">Mutator family transposase</fullName>
    </recommendedName>
</protein>
<reference evidence="7 8" key="1">
    <citation type="submission" date="2013-05" db="EMBL/GenBank/DDBJ databases">
        <title>Draft genome sequence of Rubidibacter lacunae KORDI 51-2.</title>
        <authorList>
            <person name="Choi D.H."/>
            <person name="Noh J.H."/>
            <person name="Kwon K.-K."/>
            <person name="Lee J.-H."/>
            <person name="Ryu J.-Y."/>
        </authorList>
    </citation>
    <scope>NUCLEOTIDE SEQUENCE [LARGE SCALE GENOMIC DNA]</scope>
    <source>
        <strain evidence="7 8">KORDI 51-2</strain>
    </source>
</reference>
<keyword evidence="8" id="KW-1185">Reference proteome</keyword>
<keyword evidence="4 6" id="KW-0238">DNA-binding</keyword>
<dbReference type="InParanoid" id="U5DGH3"/>
<evidence type="ECO:0000256" key="3">
    <source>
        <dbReference type="ARBA" id="ARBA00022578"/>
    </source>
</evidence>
<dbReference type="Pfam" id="PF00872">
    <property type="entry name" value="Transposase_mut"/>
    <property type="match status" value="1"/>
</dbReference>
<evidence type="ECO:0000256" key="5">
    <source>
        <dbReference type="ARBA" id="ARBA00023172"/>
    </source>
</evidence>
<dbReference type="GO" id="GO:0003677">
    <property type="term" value="F:DNA binding"/>
    <property type="evidence" value="ECO:0007669"/>
    <property type="project" value="UniProtKB-UniRule"/>
</dbReference>
<dbReference type="RefSeq" id="WP_022608109.1">
    <property type="nucleotide sequence ID" value="NZ_ASSJ01000070.1"/>
</dbReference>
<evidence type="ECO:0000256" key="4">
    <source>
        <dbReference type="ARBA" id="ARBA00023125"/>
    </source>
</evidence>
<dbReference type="Proteomes" id="UP000016960">
    <property type="component" value="Unassembled WGS sequence"/>
</dbReference>
<dbReference type="eggNOG" id="COG3328">
    <property type="taxonomic scope" value="Bacteria"/>
</dbReference>
<comment type="similarity">
    <text evidence="2 6">Belongs to the transposase mutator family.</text>
</comment>
<proteinExistence type="inferred from homology"/>
<accession>U5DGH3</accession>
<gene>
    <name evidence="7" type="ORF">KR51_00026820</name>
</gene>
<dbReference type="InterPro" id="IPR001207">
    <property type="entry name" value="Transposase_mutator"/>
</dbReference>
<dbReference type="OrthoDB" id="546673at2"/>
<dbReference type="GO" id="GO:0006313">
    <property type="term" value="P:DNA transposition"/>
    <property type="evidence" value="ECO:0007669"/>
    <property type="project" value="UniProtKB-UniRule"/>
</dbReference>